<feature type="non-terminal residue" evidence="1">
    <location>
        <position position="1"/>
    </location>
</feature>
<organism evidence="1 2">
    <name type="scientific">Kipferlia bialata</name>
    <dbReference type="NCBI Taxonomy" id="797122"/>
    <lineage>
        <taxon>Eukaryota</taxon>
        <taxon>Metamonada</taxon>
        <taxon>Carpediemonas-like organisms</taxon>
        <taxon>Kipferlia</taxon>
    </lineage>
</organism>
<dbReference type="AlphaFoldDB" id="A0A391NSF6"/>
<sequence length="17" mass="1820">QNQAVMGVGMMVKQPVC</sequence>
<dbReference type="EMBL" id="BDIP01006718">
    <property type="protein sequence ID" value="GCA64264.1"/>
    <property type="molecule type" value="Genomic_DNA"/>
</dbReference>
<proteinExistence type="predicted"/>
<name>A0A391NSF6_9EUKA</name>
<evidence type="ECO:0000313" key="2">
    <source>
        <dbReference type="Proteomes" id="UP000265618"/>
    </source>
</evidence>
<accession>A0A391NSF6</accession>
<protein>
    <submittedName>
        <fullName evidence="1">Uncharacterized protein</fullName>
    </submittedName>
</protein>
<gene>
    <name evidence="1" type="ORF">KIPB_013769</name>
</gene>
<reference evidence="1 2" key="1">
    <citation type="journal article" date="2018" name="PLoS ONE">
        <title>The draft genome of Kipferlia bialata reveals reductive genome evolution in fornicate parasites.</title>
        <authorList>
            <person name="Tanifuji G."/>
            <person name="Takabayashi S."/>
            <person name="Kume K."/>
            <person name="Takagi M."/>
            <person name="Nakayama T."/>
            <person name="Kamikawa R."/>
            <person name="Inagaki Y."/>
            <person name="Hashimoto T."/>
        </authorList>
    </citation>
    <scope>NUCLEOTIDE SEQUENCE [LARGE SCALE GENOMIC DNA]</scope>
    <source>
        <strain evidence="1">NY0173</strain>
    </source>
</reference>
<keyword evidence="2" id="KW-1185">Reference proteome</keyword>
<evidence type="ECO:0000313" key="1">
    <source>
        <dbReference type="EMBL" id="GCA64264.1"/>
    </source>
</evidence>
<dbReference type="Proteomes" id="UP000265618">
    <property type="component" value="Unassembled WGS sequence"/>
</dbReference>
<comment type="caution">
    <text evidence="1">The sequence shown here is derived from an EMBL/GenBank/DDBJ whole genome shotgun (WGS) entry which is preliminary data.</text>
</comment>